<dbReference type="Proteomes" id="UP001314229">
    <property type="component" value="Unassembled WGS sequence"/>
</dbReference>
<comment type="caution">
    <text evidence="9">The sequence shown here is derived from an EMBL/GenBank/DDBJ whole genome shotgun (WGS) entry which is preliminary data.</text>
</comment>
<protein>
    <submittedName>
        <fullName evidence="9">Centromere protein K</fullName>
    </submittedName>
</protein>
<evidence type="ECO:0000313" key="10">
    <source>
        <dbReference type="Proteomes" id="UP001314229"/>
    </source>
</evidence>
<evidence type="ECO:0000256" key="3">
    <source>
        <dbReference type="ARBA" id="ARBA00005795"/>
    </source>
</evidence>
<dbReference type="PANTHER" id="PTHR14401">
    <property type="entry name" value="CENTROMERE PROTEIN K"/>
    <property type="match status" value="1"/>
</dbReference>
<accession>A0AAV1NUE9</accession>
<evidence type="ECO:0000256" key="2">
    <source>
        <dbReference type="ARBA" id="ARBA00004584"/>
    </source>
</evidence>
<evidence type="ECO:0000256" key="4">
    <source>
        <dbReference type="ARBA" id="ARBA00022454"/>
    </source>
</evidence>
<evidence type="ECO:0000256" key="6">
    <source>
        <dbReference type="ARBA" id="ARBA00023242"/>
    </source>
</evidence>
<gene>
    <name evidence="9" type="ORF">FSCOSCO3_A018356</name>
</gene>
<dbReference type="Pfam" id="PF11802">
    <property type="entry name" value="CENP-K"/>
    <property type="match status" value="1"/>
</dbReference>
<evidence type="ECO:0000256" key="7">
    <source>
        <dbReference type="ARBA" id="ARBA00023328"/>
    </source>
</evidence>
<keyword evidence="6" id="KW-0539">Nucleus</keyword>
<dbReference type="InterPro" id="IPR020993">
    <property type="entry name" value="Centromere_CenpK"/>
</dbReference>
<reference evidence="9 10" key="1">
    <citation type="submission" date="2024-01" db="EMBL/GenBank/DDBJ databases">
        <authorList>
            <person name="Alioto T."/>
            <person name="Alioto T."/>
            <person name="Gomez Garrido J."/>
        </authorList>
    </citation>
    <scope>NUCLEOTIDE SEQUENCE [LARGE SCALE GENOMIC DNA]</scope>
</reference>
<comment type="subcellular location">
    <subcellularLocation>
        <location evidence="2">Chromosome</location>
        <location evidence="2">Centromere</location>
    </subcellularLocation>
    <subcellularLocation>
        <location evidence="1">Nucleus</location>
    </subcellularLocation>
</comment>
<evidence type="ECO:0000313" key="9">
    <source>
        <dbReference type="EMBL" id="CAK6962848.1"/>
    </source>
</evidence>
<keyword evidence="10" id="KW-1185">Reference proteome</keyword>
<dbReference type="PANTHER" id="PTHR14401:SF6">
    <property type="entry name" value="CENTROMERE PROTEIN K"/>
    <property type="match status" value="1"/>
</dbReference>
<evidence type="ECO:0000256" key="1">
    <source>
        <dbReference type="ARBA" id="ARBA00004123"/>
    </source>
</evidence>
<dbReference type="GO" id="GO:0051382">
    <property type="term" value="P:kinetochore assembly"/>
    <property type="evidence" value="ECO:0007669"/>
    <property type="project" value="InterPro"/>
</dbReference>
<sequence length="266" mass="30605">MAEVGADEQAAAELSEAAHTELLNLCEEQYAQLEKLQNDILLSEPGFGENPQEQSVNRLIATEAELKQWLTVEPKLLTANSGVLLQEGKKEILKLCSELEMVVSCYEAKRAKLRETKELEQKWLEEKKQALVAASDHVKRLQIEKEQISEQSILQDTKVKIQKMKVYQERLMECLSEMLESHVPLPESDSSANKKKKNATQEFNEDLISLNEILELLMNKALETPHDPYVTIDSTFWPPYIEMLLRYCIAVRHQEDNFKIRLEAFC</sequence>
<keyword evidence="7" id="KW-0137">Centromere</keyword>
<evidence type="ECO:0000256" key="5">
    <source>
        <dbReference type="ARBA" id="ARBA00023054"/>
    </source>
</evidence>
<dbReference type="GO" id="GO:0000775">
    <property type="term" value="C:chromosome, centromeric region"/>
    <property type="evidence" value="ECO:0007669"/>
    <property type="project" value="UniProtKB-SubCell"/>
</dbReference>
<dbReference type="AlphaFoldDB" id="A0AAV1NUE9"/>
<keyword evidence="5 8" id="KW-0175">Coiled coil</keyword>
<organism evidence="9 10">
    <name type="scientific">Scomber scombrus</name>
    <name type="common">Atlantic mackerel</name>
    <name type="synonym">Scomber vernalis</name>
    <dbReference type="NCBI Taxonomy" id="13677"/>
    <lineage>
        <taxon>Eukaryota</taxon>
        <taxon>Metazoa</taxon>
        <taxon>Chordata</taxon>
        <taxon>Craniata</taxon>
        <taxon>Vertebrata</taxon>
        <taxon>Euteleostomi</taxon>
        <taxon>Actinopterygii</taxon>
        <taxon>Neopterygii</taxon>
        <taxon>Teleostei</taxon>
        <taxon>Neoteleostei</taxon>
        <taxon>Acanthomorphata</taxon>
        <taxon>Pelagiaria</taxon>
        <taxon>Scombriformes</taxon>
        <taxon>Scombridae</taxon>
        <taxon>Scomber</taxon>
    </lineage>
</organism>
<comment type="similarity">
    <text evidence="3">Belongs to the CENP-K/MCM22 family.</text>
</comment>
<proteinExistence type="inferred from homology"/>
<dbReference type="GO" id="GO:0000070">
    <property type="term" value="P:mitotic sister chromatid segregation"/>
    <property type="evidence" value="ECO:0007669"/>
    <property type="project" value="TreeGrafter"/>
</dbReference>
<dbReference type="EMBL" id="CAWUFR010000061">
    <property type="protein sequence ID" value="CAK6962848.1"/>
    <property type="molecule type" value="Genomic_DNA"/>
</dbReference>
<evidence type="ECO:0000256" key="8">
    <source>
        <dbReference type="SAM" id="Coils"/>
    </source>
</evidence>
<feature type="coiled-coil region" evidence="8">
    <location>
        <begin position="124"/>
        <end position="151"/>
    </location>
</feature>
<name>A0AAV1NUE9_SCOSC</name>
<dbReference type="GO" id="GO:0005634">
    <property type="term" value="C:nucleus"/>
    <property type="evidence" value="ECO:0007669"/>
    <property type="project" value="UniProtKB-SubCell"/>
</dbReference>
<keyword evidence="4" id="KW-0158">Chromosome</keyword>